<keyword evidence="3 6" id="KW-0326">Glycosidase</keyword>
<evidence type="ECO:0000256" key="4">
    <source>
        <dbReference type="PIRSR" id="PIRSR606710-1"/>
    </source>
</evidence>
<feature type="site" description="Important for catalytic activity, responsible for pKa modulation of the active site Glu and correct orientation of both the proton donor and substrate" evidence="5">
    <location>
        <position position="140"/>
    </location>
</feature>
<dbReference type="InterPro" id="IPR006710">
    <property type="entry name" value="Glyco_hydro_43"/>
</dbReference>
<accession>A0A6B8RHZ9</accession>
<dbReference type="Proteomes" id="UP000426246">
    <property type="component" value="Chromosome"/>
</dbReference>
<evidence type="ECO:0000313" key="8">
    <source>
        <dbReference type="EMBL" id="QGQ95163.1"/>
    </source>
</evidence>
<evidence type="ECO:0000256" key="3">
    <source>
        <dbReference type="ARBA" id="ARBA00023295"/>
    </source>
</evidence>
<feature type="active site" description="Proton acceptor" evidence="4">
    <location>
        <position position="28"/>
    </location>
</feature>
<dbReference type="InterPro" id="IPR041542">
    <property type="entry name" value="GH43_C2"/>
</dbReference>
<reference evidence="9" key="1">
    <citation type="submission" date="2018-11" db="EMBL/GenBank/DDBJ databases">
        <title>Complete genome sequence of Paenibacillus sp. ML311-T8.</title>
        <authorList>
            <person name="Nam Y.-D."/>
            <person name="Kang J."/>
            <person name="Chung W.-H."/>
            <person name="Park Y.S."/>
        </authorList>
    </citation>
    <scope>NUCLEOTIDE SEQUENCE [LARGE SCALE GENOMIC DNA]</scope>
    <source>
        <strain evidence="9">ML311-T8</strain>
    </source>
</reference>
<dbReference type="InterPro" id="IPR023296">
    <property type="entry name" value="Glyco_hydro_beta-prop_sf"/>
</dbReference>
<evidence type="ECO:0000256" key="1">
    <source>
        <dbReference type="ARBA" id="ARBA00009865"/>
    </source>
</evidence>
<keyword evidence="2 6" id="KW-0378">Hydrolase</keyword>
<evidence type="ECO:0000256" key="5">
    <source>
        <dbReference type="PIRSR" id="PIRSR606710-2"/>
    </source>
</evidence>
<organism evidence="8 9">
    <name type="scientific">Paenibacillus psychroresistens</name>
    <dbReference type="NCBI Taxonomy" id="1778678"/>
    <lineage>
        <taxon>Bacteria</taxon>
        <taxon>Bacillati</taxon>
        <taxon>Bacillota</taxon>
        <taxon>Bacilli</taxon>
        <taxon>Bacillales</taxon>
        <taxon>Paenibacillaceae</taxon>
        <taxon>Paenibacillus</taxon>
    </lineage>
</organism>
<comment type="similarity">
    <text evidence="1 6">Belongs to the glycosyl hydrolase 43 family.</text>
</comment>
<gene>
    <name evidence="8" type="ORF">EHS13_09825</name>
</gene>
<dbReference type="AlphaFoldDB" id="A0A6B8RHZ9"/>
<dbReference type="PANTHER" id="PTHR42812">
    <property type="entry name" value="BETA-XYLOSIDASE"/>
    <property type="match status" value="1"/>
</dbReference>
<dbReference type="EMBL" id="CP034235">
    <property type="protein sequence ID" value="QGQ95163.1"/>
    <property type="molecule type" value="Genomic_DNA"/>
</dbReference>
<dbReference type="InterPro" id="IPR051795">
    <property type="entry name" value="Glycosyl_Hydrlase_43"/>
</dbReference>
<name>A0A6B8RHZ9_9BACL</name>
<evidence type="ECO:0000256" key="2">
    <source>
        <dbReference type="ARBA" id="ARBA00022801"/>
    </source>
</evidence>
<dbReference type="PANTHER" id="PTHR42812:SF12">
    <property type="entry name" value="BETA-XYLOSIDASE-RELATED"/>
    <property type="match status" value="1"/>
</dbReference>
<evidence type="ECO:0000256" key="6">
    <source>
        <dbReference type="RuleBase" id="RU361187"/>
    </source>
</evidence>
<dbReference type="Gene3D" id="2.60.120.200">
    <property type="match status" value="1"/>
</dbReference>
<dbReference type="Pfam" id="PF04616">
    <property type="entry name" value="Glyco_hydro_43"/>
    <property type="match status" value="1"/>
</dbReference>
<protein>
    <submittedName>
        <fullName evidence="8">Glycosyl hydrolase 43 family protein</fullName>
    </submittedName>
</protein>
<feature type="domain" description="Beta-xylosidase C-terminal Concanavalin A-like" evidence="7">
    <location>
        <begin position="324"/>
        <end position="508"/>
    </location>
</feature>
<feature type="active site" description="Proton donor" evidence="4">
    <location>
        <position position="191"/>
    </location>
</feature>
<dbReference type="GO" id="GO:0005975">
    <property type="term" value="P:carbohydrate metabolic process"/>
    <property type="evidence" value="ECO:0007669"/>
    <property type="project" value="InterPro"/>
</dbReference>
<dbReference type="Gene3D" id="2.115.10.20">
    <property type="entry name" value="Glycosyl hydrolase domain, family 43"/>
    <property type="match status" value="1"/>
</dbReference>
<keyword evidence="9" id="KW-1185">Reference proteome</keyword>
<dbReference type="InterPro" id="IPR013320">
    <property type="entry name" value="ConA-like_dom_sf"/>
</dbReference>
<dbReference type="KEGG" id="ppsc:EHS13_09825"/>
<evidence type="ECO:0000259" key="7">
    <source>
        <dbReference type="Pfam" id="PF17851"/>
    </source>
</evidence>
<proteinExistence type="inferred from homology"/>
<dbReference type="Pfam" id="PF17851">
    <property type="entry name" value="GH43_C2"/>
    <property type="match status" value="1"/>
</dbReference>
<dbReference type="CDD" id="cd09001">
    <property type="entry name" value="GH43_FsAxh1-like"/>
    <property type="match status" value="1"/>
</dbReference>
<evidence type="ECO:0000313" key="9">
    <source>
        <dbReference type="Proteomes" id="UP000426246"/>
    </source>
</evidence>
<dbReference type="SUPFAM" id="SSF49899">
    <property type="entry name" value="Concanavalin A-like lectins/glucanases"/>
    <property type="match status" value="1"/>
</dbReference>
<sequence>MELSKSGLWGDQGDGTYINPILPGDYSDPDVIGVGSDYYCISSTFHLSPGMIVMHSKDLVNWSSIGHVVDDITQISPKLNYDKMNHHGRGIWAGAIRFHNGKFWVYFCTPDEGFFMSTATNPEGPWEPLQHIWDVAGWDDCCPFWDDDGQGYLATTHFADNYQMHLIKMSNDGKQLLMESDVIFHQYKGSEASKLYKINELYYFFHSEIRVESGNEVRVVMMLRASSLYGPYEEKEILHTHGEELDREPNQGGLVQAPTGEWLFITHHGSCGYLEGRTLSLLPVTWMDGWPIIGEDIDGDGIGEMVWGGKKPIAGYPIVLPNQSDDFKHPKLKHHWEWSHQPRSDKWSLTERPGFLRLHACIPLEIGNFFTVCNVLTQRAMKTAKSEVIVKIDLTGMEDGQEAGICHMGTQYCTLGVCQQGSIKRLKYNDTGTCSDGPIIEGSFLWLKSSWNLDGIHTYAYSLNGEDFQDFGGQYQLNWGFYRGDRVGLYCYNEKTEKGYLDVEWFQYHYLSN</sequence>
<dbReference type="SUPFAM" id="SSF75005">
    <property type="entry name" value="Arabinanase/levansucrase/invertase"/>
    <property type="match status" value="1"/>
</dbReference>
<dbReference type="GO" id="GO:0004553">
    <property type="term" value="F:hydrolase activity, hydrolyzing O-glycosyl compounds"/>
    <property type="evidence" value="ECO:0007669"/>
    <property type="project" value="InterPro"/>
</dbReference>
<dbReference type="OrthoDB" id="9801455at2"/>